<dbReference type="AlphaFoldDB" id="A0A3B1CJK8"/>
<accession>A0A3B1CJK8</accession>
<dbReference type="SUPFAM" id="SSF51905">
    <property type="entry name" value="FAD/NAD(P)-binding domain"/>
    <property type="match status" value="1"/>
</dbReference>
<sequence length="320" mass="35209">MSLDYLIIGAGPAGLSCAVEAHKKGSEYLVIDKGCIVNSIFNFPADMLFFSTPELLTIGELVFVTQNFRPTRMEVLKYYLAVAEHYDLDINTFENVDEINKNGQGFKVKTSKQSGGENAYEAKNVVVATGYYDWPNMLGIEGEDLPKVSHYYGEAHAYHGKDVAIIGAKNSAVEAAITFQRSGAKVTIIHRGEGISDSVKYWVRPDIEKRLETGDIKALFDSEVVKIHPDHLDIKNNITGEVTELENDFLFALTGYRPDEKLLKGCGVTVDSKTIAPEHNPDTMETNVPGLYVAGSIASGVNNNKIFIENSREHGKVIVG</sequence>
<evidence type="ECO:0000313" key="3">
    <source>
        <dbReference type="EMBL" id="VAX24154.1"/>
    </source>
</evidence>
<dbReference type="InterPro" id="IPR023856">
    <property type="entry name" value="Bdr"/>
</dbReference>
<organism evidence="3">
    <name type="scientific">hydrothermal vent metagenome</name>
    <dbReference type="NCBI Taxonomy" id="652676"/>
    <lineage>
        <taxon>unclassified sequences</taxon>
        <taxon>metagenomes</taxon>
        <taxon>ecological metagenomes</taxon>
    </lineage>
</organism>
<dbReference type="PRINTS" id="PR00469">
    <property type="entry name" value="PNDRDTASEII"/>
</dbReference>
<evidence type="ECO:0000256" key="2">
    <source>
        <dbReference type="ARBA" id="ARBA00023002"/>
    </source>
</evidence>
<name>A0A3B1CJK8_9ZZZZ</name>
<dbReference type="NCBIfam" id="TIGR04018">
    <property type="entry name" value="Bthiol_YpdA"/>
    <property type="match status" value="1"/>
</dbReference>
<dbReference type="Pfam" id="PF13738">
    <property type="entry name" value="Pyr_redox_3"/>
    <property type="match status" value="1"/>
</dbReference>
<protein>
    <submittedName>
        <fullName evidence="3">Thioredoxin reductase</fullName>
        <ecNumber evidence="3">1.8.1.9</ecNumber>
    </submittedName>
</protein>
<keyword evidence="1" id="KW-0285">Flavoprotein</keyword>
<reference evidence="3" key="1">
    <citation type="submission" date="2018-06" db="EMBL/GenBank/DDBJ databases">
        <authorList>
            <person name="Zhirakovskaya E."/>
        </authorList>
    </citation>
    <scope>NUCLEOTIDE SEQUENCE</scope>
</reference>
<dbReference type="InterPro" id="IPR050097">
    <property type="entry name" value="Ferredoxin-NADP_redctase_2"/>
</dbReference>
<dbReference type="Gene3D" id="3.50.50.60">
    <property type="entry name" value="FAD/NAD(P)-binding domain"/>
    <property type="match status" value="2"/>
</dbReference>
<evidence type="ECO:0000256" key="1">
    <source>
        <dbReference type="ARBA" id="ARBA00022630"/>
    </source>
</evidence>
<keyword evidence="2 3" id="KW-0560">Oxidoreductase</keyword>
<dbReference type="EC" id="1.8.1.9" evidence="3"/>
<proteinExistence type="predicted"/>
<dbReference type="GO" id="GO:0004791">
    <property type="term" value="F:thioredoxin-disulfide reductase (NADPH) activity"/>
    <property type="evidence" value="ECO:0007669"/>
    <property type="project" value="UniProtKB-EC"/>
</dbReference>
<gene>
    <name evidence="3" type="ORF">MNBD_NITROSPINAE02-2255</name>
</gene>
<dbReference type="PRINTS" id="PR00368">
    <property type="entry name" value="FADPNR"/>
</dbReference>
<dbReference type="PANTHER" id="PTHR48105">
    <property type="entry name" value="THIOREDOXIN REDUCTASE 1-RELATED-RELATED"/>
    <property type="match status" value="1"/>
</dbReference>
<dbReference type="EMBL" id="UOGE01000092">
    <property type="protein sequence ID" value="VAX24154.1"/>
    <property type="molecule type" value="Genomic_DNA"/>
</dbReference>
<dbReference type="InterPro" id="IPR036188">
    <property type="entry name" value="FAD/NAD-bd_sf"/>
</dbReference>